<proteinExistence type="predicted"/>
<dbReference type="AlphaFoldDB" id="A0A8H4WMM5"/>
<name>A0A8H4WMM5_9HYPO</name>
<protein>
    <submittedName>
        <fullName evidence="1">Uncharacterized protein</fullName>
    </submittedName>
</protein>
<evidence type="ECO:0000313" key="1">
    <source>
        <dbReference type="EMBL" id="KAF4943235.1"/>
    </source>
</evidence>
<reference evidence="1" key="2">
    <citation type="submission" date="2020-05" db="EMBL/GenBank/DDBJ databases">
        <authorList>
            <person name="Kim H.-S."/>
            <person name="Proctor R.H."/>
            <person name="Brown D.W."/>
        </authorList>
    </citation>
    <scope>NUCLEOTIDE SEQUENCE</scope>
    <source>
        <strain evidence="1">NRRL 20472</strain>
    </source>
</reference>
<reference evidence="1" key="1">
    <citation type="journal article" date="2020" name="BMC Genomics">
        <title>Correction to: Identification and distribution of gene clusters required for synthesis of sphingolipid metabolism inhibitors in diverse species of the filamentous fungus Fusarium.</title>
        <authorList>
            <person name="Kim H.S."/>
            <person name="Lohmar J.M."/>
            <person name="Busman M."/>
            <person name="Brown D.W."/>
            <person name="Naumann T.A."/>
            <person name="Divon H.H."/>
            <person name="Lysoe E."/>
            <person name="Uhlig S."/>
            <person name="Proctor R.H."/>
        </authorList>
    </citation>
    <scope>NUCLEOTIDE SEQUENCE</scope>
    <source>
        <strain evidence="1">NRRL 20472</strain>
    </source>
</reference>
<evidence type="ECO:0000313" key="2">
    <source>
        <dbReference type="Proteomes" id="UP000622797"/>
    </source>
</evidence>
<gene>
    <name evidence="1" type="ORF">FSARC_14979</name>
</gene>
<organism evidence="1 2">
    <name type="scientific">Fusarium sarcochroum</name>
    <dbReference type="NCBI Taxonomy" id="1208366"/>
    <lineage>
        <taxon>Eukaryota</taxon>
        <taxon>Fungi</taxon>
        <taxon>Dikarya</taxon>
        <taxon>Ascomycota</taxon>
        <taxon>Pezizomycotina</taxon>
        <taxon>Sordariomycetes</taxon>
        <taxon>Hypocreomycetidae</taxon>
        <taxon>Hypocreales</taxon>
        <taxon>Nectriaceae</taxon>
        <taxon>Fusarium</taxon>
        <taxon>Fusarium lateritium species complex</taxon>
    </lineage>
</organism>
<dbReference type="Proteomes" id="UP000622797">
    <property type="component" value="Unassembled WGS sequence"/>
</dbReference>
<dbReference type="EMBL" id="JABEXW010001624">
    <property type="protein sequence ID" value="KAF4943235.1"/>
    <property type="molecule type" value="Genomic_DNA"/>
</dbReference>
<keyword evidence="2" id="KW-1185">Reference proteome</keyword>
<accession>A0A8H4WMM5</accession>
<sequence length="111" mass="12854">MFRAPNDIIKHKLHTHTFNKVCNFKTHLQKSHQMTPEKMAPYLPPRSRQPYQPQWCSYQGCDHDKVFKLRSAYKMHAMKVHGVDEVGFLALEITNDGEGANEGPDEDIDDD</sequence>
<comment type="caution">
    <text evidence="1">The sequence shown here is derived from an EMBL/GenBank/DDBJ whole genome shotgun (WGS) entry which is preliminary data.</text>
</comment>